<accession>A0ACC0VF94</accession>
<dbReference type="Proteomes" id="UP001163324">
    <property type="component" value="Chromosome 1"/>
</dbReference>
<protein>
    <submittedName>
        <fullName evidence="1">Uncharacterized protein</fullName>
    </submittedName>
</protein>
<comment type="caution">
    <text evidence="1">The sequence shown here is derived from an EMBL/GenBank/DDBJ whole genome shotgun (WGS) entry which is preliminary data.</text>
</comment>
<proteinExistence type="predicted"/>
<keyword evidence="2" id="KW-1185">Reference proteome</keyword>
<gene>
    <name evidence="1" type="ORF">N3K66_001312</name>
</gene>
<sequence length="934" mass="104118">MDPAQVFRQGLGNVASRPYQPVHHPFQPNFAHRPLTSHDELSEEHAEGNSGRIAHTLTACCRCRQRKTRCDPTLPKCVPCERSGSTCEYLDTAKGRKISRYYVIKLQEKVKALEAELGQYLDDEGDYPHTSEEIMRPGGLVRLGGGDETPRYLGPSSGIAMTRLLMEEAKRFSETNRISDLIPELRAHRQARMQSIQMAGPAAQHKKSYPMLSEHPAEALPTRSVADKLVEIFLQKSQVLWPTLHEKQFQKDLNDVYNGDTDTFKLFIVRMVFAISMQKLDAQYAGLADSYYLAAMRDAEEVIRAKDLKTLQCLILVAQYSLVTPTRSPIYYVIGLATKICQQEGLVKEESIATGYDLDPLTIDMRRRLVWIVATMEFGLAHSLGRPNGFASKDEVLDVEFFSTVDDEYITENGIGPGPVSSRKLAAIHLCRMRILQAEIRRTLYETKRAEPKNDMSPWYQQMEKRLNEWFDASPEDPPWCKPWFSGRCHQMRVMMYRPSPQISRPSPRAAIICYESSEYIINLAQKQMENNAVDITWVFLLTATMSLNTLLWSTSYSEVRQSHPREEVEDLVNKSLEILDRCAERWPGTDSSSHLYAIFAKACLQSYDGKGTNTNGTSLLTTPPPPTADSNFSPDASYQNQQQTTPFANAPRFGYVFGSPPESMNSYALDPNFPPPHPTFRSNSIFENPATTDTHGRRFSYFPPDFTQLDEITAPEESSPPTATPDTRVSSPPENMSSNQLPTPPESLANMSAAPSTTLSPPLVPIAQSHIPQQVAMSTVSPPRMNPAQPQNAQRFPLTYGMPPASQPHPPPPARSAPQQQPLPQPPPSGGEWFTPPAPFISPYNLGAFGSNFYNDPLAGPGGFNELSSVGMGFQGLGGTPVVPGPLDSHMLRQGSLTQTQQMELMNVLETEGISDMDAFLNSTGVPNSRWGY</sequence>
<evidence type="ECO:0000313" key="1">
    <source>
        <dbReference type="EMBL" id="KAI9904783.1"/>
    </source>
</evidence>
<name>A0ACC0VF94_9HYPO</name>
<dbReference type="EMBL" id="CM047940">
    <property type="protein sequence ID" value="KAI9904783.1"/>
    <property type="molecule type" value="Genomic_DNA"/>
</dbReference>
<organism evidence="1 2">
    <name type="scientific">Trichothecium roseum</name>
    <dbReference type="NCBI Taxonomy" id="47278"/>
    <lineage>
        <taxon>Eukaryota</taxon>
        <taxon>Fungi</taxon>
        <taxon>Dikarya</taxon>
        <taxon>Ascomycota</taxon>
        <taxon>Pezizomycotina</taxon>
        <taxon>Sordariomycetes</taxon>
        <taxon>Hypocreomycetidae</taxon>
        <taxon>Hypocreales</taxon>
        <taxon>Hypocreales incertae sedis</taxon>
        <taxon>Trichothecium</taxon>
    </lineage>
</organism>
<reference evidence="1" key="1">
    <citation type="submission" date="2022-10" db="EMBL/GenBank/DDBJ databases">
        <title>Complete Genome of Trichothecium roseum strain YXFP-22015, a Plant Pathogen Isolated from Citrus.</title>
        <authorList>
            <person name="Wang Y."/>
            <person name="Zhu L."/>
        </authorList>
    </citation>
    <scope>NUCLEOTIDE SEQUENCE</scope>
    <source>
        <strain evidence="1">YXFP-22015</strain>
    </source>
</reference>
<evidence type="ECO:0000313" key="2">
    <source>
        <dbReference type="Proteomes" id="UP001163324"/>
    </source>
</evidence>